<sequence>MCSPVTGKSTSLPVPPRSRRVKWLTFAFVGVAGIGPAPRPIEVERLAALAVPAGRVVLAVAAHLPVRPGRDAAERVPVALAPAADGKVGHGVMVVRRLPGPPSGVVEPACSGQSVAKSAGRSRGCRRNAALPGTWAELCSRYQGSSNVSSGGIWCRWNTIRTSVAVTQSCSTGDESKSGADGRPSSVLNAMRDTVGASARPCRCASVHRASCSFARVIVARFGRPYTRRHWLL</sequence>
<name>A0A182TVF3_9DIPT</name>
<evidence type="ECO:0000313" key="2">
    <source>
        <dbReference type="Proteomes" id="UP000075902"/>
    </source>
</evidence>
<evidence type="ECO:0000313" key="1">
    <source>
        <dbReference type="EnsemblMetazoa" id="AMEC008997-PA"/>
    </source>
</evidence>
<dbReference type="EnsemblMetazoa" id="AMEC008997-RA">
    <property type="protein sequence ID" value="AMEC008997-PA"/>
    <property type="gene ID" value="AMEC008997"/>
</dbReference>
<dbReference type="VEuPathDB" id="VectorBase:AMEC008997"/>
<proteinExistence type="predicted"/>
<dbReference type="Proteomes" id="UP000075902">
    <property type="component" value="Unassembled WGS sequence"/>
</dbReference>
<protein>
    <submittedName>
        <fullName evidence="1">Uncharacterized protein</fullName>
    </submittedName>
</protein>
<organism evidence="1 2">
    <name type="scientific">Anopheles melas</name>
    <dbReference type="NCBI Taxonomy" id="34690"/>
    <lineage>
        <taxon>Eukaryota</taxon>
        <taxon>Metazoa</taxon>
        <taxon>Ecdysozoa</taxon>
        <taxon>Arthropoda</taxon>
        <taxon>Hexapoda</taxon>
        <taxon>Insecta</taxon>
        <taxon>Pterygota</taxon>
        <taxon>Neoptera</taxon>
        <taxon>Endopterygota</taxon>
        <taxon>Diptera</taxon>
        <taxon>Nematocera</taxon>
        <taxon>Culicoidea</taxon>
        <taxon>Culicidae</taxon>
        <taxon>Anophelinae</taxon>
        <taxon>Anopheles</taxon>
    </lineage>
</organism>
<dbReference type="AlphaFoldDB" id="A0A182TVF3"/>
<accession>A0A182TVF3</accession>
<keyword evidence="2" id="KW-1185">Reference proteome</keyword>
<reference evidence="2" key="1">
    <citation type="submission" date="2014-01" db="EMBL/GenBank/DDBJ databases">
        <title>The Genome Sequence of Anopheles melas CM1001059_A (V2).</title>
        <authorList>
            <consortium name="The Broad Institute Genomics Platform"/>
            <person name="Neafsey D.E."/>
            <person name="Besansky N."/>
            <person name="Howell P."/>
            <person name="Walton C."/>
            <person name="Young S.K."/>
            <person name="Zeng Q."/>
            <person name="Gargeya S."/>
            <person name="Fitzgerald M."/>
            <person name="Haas B."/>
            <person name="Abouelleil A."/>
            <person name="Allen A.W."/>
            <person name="Alvarado L."/>
            <person name="Arachchi H.M."/>
            <person name="Berlin A.M."/>
            <person name="Chapman S.B."/>
            <person name="Gainer-Dewar J."/>
            <person name="Goldberg J."/>
            <person name="Griggs A."/>
            <person name="Gujja S."/>
            <person name="Hansen M."/>
            <person name="Howarth C."/>
            <person name="Imamovic A."/>
            <person name="Ireland A."/>
            <person name="Larimer J."/>
            <person name="McCowan C."/>
            <person name="Murphy C."/>
            <person name="Pearson M."/>
            <person name="Poon T.W."/>
            <person name="Priest M."/>
            <person name="Roberts A."/>
            <person name="Saif S."/>
            <person name="Shea T."/>
            <person name="Sisk P."/>
            <person name="Sykes S."/>
            <person name="Wortman J."/>
            <person name="Nusbaum C."/>
            <person name="Birren B."/>
        </authorList>
    </citation>
    <scope>NUCLEOTIDE SEQUENCE [LARGE SCALE GENOMIC DNA]</scope>
    <source>
        <strain evidence="2">CM1001059</strain>
    </source>
</reference>
<reference evidence="1" key="2">
    <citation type="submission" date="2020-05" db="UniProtKB">
        <authorList>
            <consortium name="EnsemblMetazoa"/>
        </authorList>
    </citation>
    <scope>IDENTIFICATION</scope>
    <source>
        <strain evidence="1">CM1001059</strain>
    </source>
</reference>